<dbReference type="EMBL" id="DS547117">
    <property type="protein sequence ID" value="EDR04593.1"/>
    <property type="molecule type" value="Genomic_DNA"/>
</dbReference>
<keyword evidence="6" id="KW-0067">ATP-binding</keyword>
<accession>B0DLM3</accession>
<evidence type="ECO:0000256" key="8">
    <source>
        <dbReference type="ARBA" id="ARBA00023204"/>
    </source>
</evidence>
<dbReference type="FunCoup" id="B0DLM3">
    <property type="interactions" value="778"/>
</dbReference>
<dbReference type="Gene3D" id="1.10.1420.10">
    <property type="match status" value="2"/>
</dbReference>
<dbReference type="InterPro" id="IPR036187">
    <property type="entry name" value="DNA_mismatch_repair_MutS_sf"/>
</dbReference>
<evidence type="ECO:0000256" key="6">
    <source>
        <dbReference type="ARBA" id="ARBA00022840"/>
    </source>
</evidence>
<evidence type="ECO:0000256" key="4">
    <source>
        <dbReference type="ARBA" id="ARBA00022741"/>
    </source>
</evidence>
<keyword evidence="4 11" id="KW-0547">Nucleotide-binding</keyword>
<dbReference type="InterPro" id="IPR007696">
    <property type="entry name" value="DNA_mismatch_repair_MutS_core"/>
</dbReference>
<proteinExistence type="inferred from homology"/>
<comment type="function">
    <text evidence="11">Component of the post-replicative DNA mismatch repair system (MMR).</text>
</comment>
<evidence type="ECO:0000256" key="7">
    <source>
        <dbReference type="ARBA" id="ARBA00023125"/>
    </source>
</evidence>
<dbReference type="STRING" id="486041.B0DLM3"/>
<evidence type="ECO:0000256" key="5">
    <source>
        <dbReference type="ARBA" id="ARBA00022763"/>
    </source>
</evidence>
<evidence type="ECO:0000256" key="3">
    <source>
        <dbReference type="ARBA" id="ARBA00019549"/>
    </source>
</evidence>
<dbReference type="InParanoid" id="B0DLM3"/>
<sequence length="965" mass="106557">FIPFFNKLPKKSPETGTLRLFHRTGSDEFYSAYGPDATFVAQHVFHTNSVIKYLGSGGKLPSVALKVSVAQTLLREALTTKQLRVEIWVPEPGQGKKQTKFRLDKEASPGNLQAVEDLLFVNSDLLSSPIVMAVKLASAPAGASGAKGKLKSIGIAFADTSIRQLGVADFVDNDLFSNLESLVIQLSVKEAVIPTGTASGTTDRDVDLNKLKSVLDRCGVVITERKPSEFTAKNIADDLPRLLKNSLASSSADVSMTIPQLLLPFAPSALSALVTYLSLLSDPSNHDAYKIFTHDLSQYMKLDASATRALSLTEAPGNVGTTTRNTTLFGLLNKCKTAQGARLLGVWLKQPLVNLHEIHKRQNLVETFVEDTNSRRTLQDDYLKMMPDIQRLSKRFQRSAASLEDVVRVYQMVLKLPGMIETLGGIQSENDEYSVLVDETFLKPLKECEANLSKYAEMVEQTLDLDELDNHNYVIKSDFHPTLQELAEKLKDVNNEHRKAGKDLGLDLDKKLQLQNHPVNGYCLRVTKADAKNLTDKYTELNTNKGGVFFRTKALKQLAEDFAELSQTYSRTQSGLVKEVINIAATYTPVLETVDVIIANLDVIIRQNKPLETTALFTDDYCYSLAHVSVNAPTPYVKPRVSNYSQGSGNLILKQARHPCLEVQDEVDFIANDVEMIKDSSEFQIITGPNMGGKSTYIRQVGVVSLMAQVGCFVPCEEAEVPIFDSILCRVGAGDSQLKGVSTFMAEMLETATILQASILYSLIIIDELGRGTSTYDGFGLAWAISEHIASQIHAFCLFATHFHELTALDQQIPHVKNLHVVAHIEASMSGKSYRDRAITLLYKVEPGISDQSFGIHVAELANFPESVVKLAKRKADELEDFSGENKEMASDISQKVTEEGVQIMEDLLAAWSSSTRTLDQDGDDTVMADDLSPEAQLEELKKYVAEFQPRIQSNEWLRSVITAL</sequence>
<dbReference type="Pfam" id="PF05192">
    <property type="entry name" value="MutS_III"/>
    <property type="match status" value="1"/>
</dbReference>
<keyword evidence="5 11" id="KW-0227">DNA damage</keyword>
<comment type="similarity">
    <text evidence="2 11">Belongs to the DNA mismatch repair MutS family.</text>
</comment>
<dbReference type="GO" id="GO:0006298">
    <property type="term" value="P:mismatch repair"/>
    <property type="evidence" value="ECO:0007669"/>
    <property type="project" value="InterPro"/>
</dbReference>
<evidence type="ECO:0000256" key="9">
    <source>
        <dbReference type="ARBA" id="ARBA00023242"/>
    </source>
</evidence>
<gene>
    <name evidence="14" type="ORF">LACBIDRAFT_252536</name>
</gene>
<dbReference type="FunFam" id="3.30.420.110:FF:000002">
    <property type="entry name" value="DNA mismatch repair protein"/>
    <property type="match status" value="1"/>
</dbReference>
<evidence type="ECO:0000313" key="14">
    <source>
        <dbReference type="EMBL" id="EDR04593.1"/>
    </source>
</evidence>
<dbReference type="Pfam" id="PF00488">
    <property type="entry name" value="MutS_V"/>
    <property type="match status" value="1"/>
</dbReference>
<dbReference type="CDD" id="cd03285">
    <property type="entry name" value="ABC_MSH2_euk"/>
    <property type="match status" value="1"/>
</dbReference>
<keyword evidence="7 11" id="KW-0238">DNA-binding</keyword>
<name>B0DLM3_LACBS</name>
<dbReference type="InterPro" id="IPR007695">
    <property type="entry name" value="DNA_mismatch_repair_MutS-lik_N"/>
</dbReference>
<dbReference type="GO" id="GO:0005524">
    <property type="term" value="F:ATP binding"/>
    <property type="evidence" value="ECO:0007669"/>
    <property type="project" value="UniProtKB-KW"/>
</dbReference>
<keyword evidence="8 11" id="KW-0234">DNA repair</keyword>
<dbReference type="Gene3D" id="3.30.420.110">
    <property type="entry name" value="MutS, connector domain"/>
    <property type="match status" value="1"/>
</dbReference>
<dbReference type="GO" id="GO:0051053">
    <property type="term" value="P:negative regulation of DNA metabolic process"/>
    <property type="evidence" value="ECO:0007669"/>
    <property type="project" value="UniProtKB-ARBA"/>
</dbReference>
<dbReference type="GO" id="GO:0140664">
    <property type="term" value="F:ATP-dependent DNA damage sensor activity"/>
    <property type="evidence" value="ECO:0007669"/>
    <property type="project" value="InterPro"/>
</dbReference>
<protein>
    <recommendedName>
        <fullName evidence="10">DNA mismatch repair protein MSH2</fullName>
    </recommendedName>
    <alternativeName>
        <fullName evidence="3">DNA mismatch repair protein Msh2</fullName>
    </alternativeName>
</protein>
<dbReference type="FunFam" id="3.40.50.300:FF:000925">
    <property type="entry name" value="DNA mismatch repair protein MSH2"/>
    <property type="match status" value="1"/>
</dbReference>
<evidence type="ECO:0000256" key="1">
    <source>
        <dbReference type="ARBA" id="ARBA00004123"/>
    </source>
</evidence>
<dbReference type="SMART" id="SM00533">
    <property type="entry name" value="MUTSd"/>
    <property type="match status" value="1"/>
</dbReference>
<evidence type="ECO:0000256" key="12">
    <source>
        <dbReference type="SAM" id="Coils"/>
    </source>
</evidence>
<dbReference type="GeneID" id="6080477"/>
<keyword evidence="15" id="KW-1185">Reference proteome</keyword>
<dbReference type="GO" id="GO:0030983">
    <property type="term" value="F:mismatched DNA binding"/>
    <property type="evidence" value="ECO:0007669"/>
    <property type="project" value="InterPro"/>
</dbReference>
<feature type="domain" description="DNA mismatch repair proteins mutS family" evidence="13">
    <location>
        <begin position="762"/>
        <end position="778"/>
    </location>
</feature>
<dbReference type="SMART" id="SM00534">
    <property type="entry name" value="MUTSac"/>
    <property type="match status" value="1"/>
</dbReference>
<feature type="coiled-coil region" evidence="12">
    <location>
        <begin position="483"/>
        <end position="544"/>
    </location>
</feature>
<dbReference type="Pfam" id="PF05190">
    <property type="entry name" value="MutS_IV"/>
    <property type="match status" value="1"/>
</dbReference>
<dbReference type="OrthoDB" id="121051at2759"/>
<evidence type="ECO:0000256" key="11">
    <source>
        <dbReference type="RuleBase" id="RU003756"/>
    </source>
</evidence>
<dbReference type="InterPro" id="IPR036678">
    <property type="entry name" value="MutS_con_dom_sf"/>
</dbReference>
<dbReference type="InterPro" id="IPR016151">
    <property type="entry name" value="DNA_mismatch_repair_MutS_N"/>
</dbReference>
<dbReference type="PANTHER" id="PTHR11361">
    <property type="entry name" value="DNA MISMATCH REPAIR PROTEIN MUTS FAMILY MEMBER"/>
    <property type="match status" value="1"/>
</dbReference>
<dbReference type="Pfam" id="PF01624">
    <property type="entry name" value="MutS_I"/>
    <property type="match status" value="1"/>
</dbReference>
<organism evidence="15">
    <name type="scientific">Laccaria bicolor (strain S238N-H82 / ATCC MYA-4686)</name>
    <name type="common">Bicoloured deceiver</name>
    <name type="synonym">Laccaria laccata var. bicolor</name>
    <dbReference type="NCBI Taxonomy" id="486041"/>
    <lineage>
        <taxon>Eukaryota</taxon>
        <taxon>Fungi</taxon>
        <taxon>Dikarya</taxon>
        <taxon>Basidiomycota</taxon>
        <taxon>Agaricomycotina</taxon>
        <taxon>Agaricomycetes</taxon>
        <taxon>Agaricomycetidae</taxon>
        <taxon>Agaricales</taxon>
        <taxon>Agaricineae</taxon>
        <taxon>Hydnangiaceae</taxon>
        <taxon>Laccaria</taxon>
    </lineage>
</organism>
<dbReference type="Pfam" id="PF05188">
    <property type="entry name" value="MutS_II"/>
    <property type="match status" value="1"/>
</dbReference>
<dbReference type="InterPro" id="IPR007861">
    <property type="entry name" value="DNA_mismatch_repair_MutS_clamp"/>
</dbReference>
<dbReference type="KEGG" id="lbc:LACBIDRAFT_252536"/>
<dbReference type="AlphaFoldDB" id="B0DLM3"/>
<dbReference type="GO" id="GO:0006312">
    <property type="term" value="P:mitotic recombination"/>
    <property type="evidence" value="ECO:0007669"/>
    <property type="project" value="TreeGrafter"/>
</dbReference>
<dbReference type="FunFam" id="1.10.1420.10:FF:000003">
    <property type="entry name" value="DNA mismatch repair protein"/>
    <property type="match status" value="1"/>
</dbReference>
<dbReference type="Gene3D" id="3.40.1170.10">
    <property type="entry name" value="DNA repair protein MutS, domain I"/>
    <property type="match status" value="1"/>
</dbReference>
<dbReference type="SUPFAM" id="SSF52540">
    <property type="entry name" value="P-loop containing nucleoside triphosphate hydrolases"/>
    <property type="match status" value="1"/>
</dbReference>
<dbReference type="SUPFAM" id="SSF48334">
    <property type="entry name" value="DNA repair protein MutS, domain III"/>
    <property type="match status" value="1"/>
</dbReference>
<dbReference type="Gene3D" id="3.40.50.300">
    <property type="entry name" value="P-loop containing nucleotide triphosphate hydrolases"/>
    <property type="match status" value="1"/>
</dbReference>
<comment type="subcellular location">
    <subcellularLocation>
        <location evidence="1">Nucleus</location>
    </subcellularLocation>
</comment>
<evidence type="ECO:0000256" key="10">
    <source>
        <dbReference type="ARBA" id="ARBA00073545"/>
    </source>
</evidence>
<dbReference type="PIRSF" id="PIRSF005813">
    <property type="entry name" value="MSH2"/>
    <property type="match status" value="1"/>
</dbReference>
<dbReference type="GO" id="GO:0032301">
    <property type="term" value="C:MutSalpha complex"/>
    <property type="evidence" value="ECO:0007669"/>
    <property type="project" value="TreeGrafter"/>
</dbReference>
<dbReference type="InterPro" id="IPR000432">
    <property type="entry name" value="DNA_mismatch_repair_MutS_C"/>
</dbReference>
<evidence type="ECO:0000259" key="13">
    <source>
        <dbReference type="PROSITE" id="PS00486"/>
    </source>
</evidence>
<dbReference type="InterPro" id="IPR032642">
    <property type="entry name" value="Msh2_ATP-bd"/>
</dbReference>
<dbReference type="InterPro" id="IPR007860">
    <property type="entry name" value="DNA_mmatch_repair_MutS_con_dom"/>
</dbReference>
<dbReference type="PANTHER" id="PTHR11361:SF35">
    <property type="entry name" value="DNA MISMATCH REPAIR PROTEIN MSH2"/>
    <property type="match status" value="1"/>
</dbReference>
<dbReference type="Proteomes" id="UP000001194">
    <property type="component" value="Unassembled WGS sequence"/>
</dbReference>
<dbReference type="InterPro" id="IPR011184">
    <property type="entry name" value="DNA_mismatch_repair_Msh2"/>
</dbReference>
<dbReference type="InterPro" id="IPR027417">
    <property type="entry name" value="P-loop_NTPase"/>
</dbReference>
<evidence type="ECO:0000256" key="2">
    <source>
        <dbReference type="ARBA" id="ARBA00006271"/>
    </source>
</evidence>
<reference evidence="14 15" key="1">
    <citation type="journal article" date="2008" name="Nature">
        <title>The genome of Laccaria bicolor provides insights into mycorrhizal symbiosis.</title>
        <authorList>
            <person name="Martin F."/>
            <person name="Aerts A."/>
            <person name="Ahren D."/>
            <person name="Brun A."/>
            <person name="Danchin E.G.J."/>
            <person name="Duchaussoy F."/>
            <person name="Gibon J."/>
            <person name="Kohler A."/>
            <person name="Lindquist E."/>
            <person name="Pereda V."/>
            <person name="Salamov A."/>
            <person name="Shapiro H.J."/>
            <person name="Wuyts J."/>
            <person name="Blaudez D."/>
            <person name="Buee M."/>
            <person name="Brokstein P."/>
            <person name="Canbaeck B."/>
            <person name="Cohen D."/>
            <person name="Courty P.E."/>
            <person name="Coutinho P.M."/>
            <person name="Delaruelle C."/>
            <person name="Detter J.C."/>
            <person name="Deveau A."/>
            <person name="DiFazio S."/>
            <person name="Duplessis S."/>
            <person name="Fraissinet-Tachet L."/>
            <person name="Lucic E."/>
            <person name="Frey-Klett P."/>
            <person name="Fourrey C."/>
            <person name="Feussner I."/>
            <person name="Gay G."/>
            <person name="Grimwood J."/>
            <person name="Hoegger P.J."/>
            <person name="Jain P."/>
            <person name="Kilaru S."/>
            <person name="Labbe J."/>
            <person name="Lin Y.C."/>
            <person name="Legue V."/>
            <person name="Le Tacon F."/>
            <person name="Marmeisse R."/>
            <person name="Melayah D."/>
            <person name="Montanini B."/>
            <person name="Muratet M."/>
            <person name="Nehls U."/>
            <person name="Niculita-Hirzel H."/>
            <person name="Oudot-Le Secq M.P."/>
            <person name="Peter M."/>
            <person name="Quesneville H."/>
            <person name="Rajashekar B."/>
            <person name="Reich M."/>
            <person name="Rouhier N."/>
            <person name="Schmutz J."/>
            <person name="Yin T."/>
            <person name="Chalot M."/>
            <person name="Henrissat B."/>
            <person name="Kuees U."/>
            <person name="Lucas S."/>
            <person name="Van de Peer Y."/>
            <person name="Podila G.K."/>
            <person name="Polle A."/>
            <person name="Pukkila P.J."/>
            <person name="Richardson P.M."/>
            <person name="Rouze P."/>
            <person name="Sanders I.R."/>
            <person name="Stajich J.E."/>
            <person name="Tunlid A."/>
            <person name="Tuskan G."/>
            <person name="Grigoriev I.V."/>
        </authorList>
    </citation>
    <scope>NUCLEOTIDE SEQUENCE [LARGE SCALE GENOMIC DNA]</scope>
    <source>
        <strain evidence="15">S238N-H82 / ATCC MYA-4686</strain>
    </source>
</reference>
<feature type="non-terminal residue" evidence="14">
    <location>
        <position position="1"/>
    </location>
</feature>
<evidence type="ECO:0000313" key="15">
    <source>
        <dbReference type="Proteomes" id="UP000001194"/>
    </source>
</evidence>
<dbReference type="PROSITE" id="PS00486">
    <property type="entry name" value="DNA_MISMATCH_REPAIR_2"/>
    <property type="match status" value="1"/>
</dbReference>
<dbReference type="HOGENOM" id="CLU_002472_10_0_1"/>
<dbReference type="InterPro" id="IPR045076">
    <property type="entry name" value="MutS"/>
</dbReference>
<keyword evidence="9" id="KW-0539">Nucleus</keyword>
<keyword evidence="12" id="KW-0175">Coiled coil</keyword>
<dbReference type="RefSeq" id="XP_001884765.1">
    <property type="nucleotide sequence ID" value="XM_001884730.1"/>
</dbReference>